<keyword evidence="2" id="KW-0472">Membrane</keyword>
<feature type="transmembrane region" description="Helical" evidence="2">
    <location>
        <begin position="45"/>
        <end position="70"/>
    </location>
</feature>
<reference evidence="3 4" key="1">
    <citation type="journal article" date="2013" name="Genome Announc.">
        <title>Draft Genome Sequence of the Lignocellulose Decomposer Thermobifida fusca Strain TM51.</title>
        <authorList>
            <person name="Toth A."/>
            <person name="Barna T."/>
            <person name="Nagy I."/>
            <person name="Horvath B."/>
            <person name="Nagy I."/>
            <person name="Tancsics A."/>
            <person name="Kriszt B."/>
            <person name="Baka E."/>
            <person name="Fekete C."/>
            <person name="Kukolya J."/>
        </authorList>
    </citation>
    <scope>NUCLEOTIDE SEQUENCE [LARGE SCALE GENOMIC DNA]</scope>
    <source>
        <strain evidence="3 4">TM51</strain>
    </source>
</reference>
<dbReference type="InterPro" id="IPR035628">
    <property type="entry name" value="TcpC_C"/>
</dbReference>
<proteinExistence type="predicted"/>
<evidence type="ECO:0000256" key="1">
    <source>
        <dbReference type="SAM" id="MobiDB-lite"/>
    </source>
</evidence>
<evidence type="ECO:0008006" key="5">
    <source>
        <dbReference type="Google" id="ProtNLM"/>
    </source>
</evidence>
<dbReference type="Gene3D" id="3.10.450.540">
    <property type="match status" value="1"/>
</dbReference>
<accession>A0A9P2WS10</accession>
<keyword evidence="2" id="KW-1133">Transmembrane helix</keyword>
<keyword evidence="4" id="KW-1185">Reference proteome</keyword>
<dbReference type="Pfam" id="PF12642">
    <property type="entry name" value="TpcC"/>
    <property type="match status" value="1"/>
</dbReference>
<dbReference type="InterPro" id="IPR024735">
    <property type="entry name" value="TcpC"/>
</dbReference>
<dbReference type="RefSeq" id="WP_016188193.1">
    <property type="nucleotide sequence ID" value="NZ_AOSG01000011.1"/>
</dbReference>
<dbReference type="AlphaFoldDB" id="A0A9P2WS10"/>
<evidence type="ECO:0000313" key="4">
    <source>
        <dbReference type="Proteomes" id="UP000014184"/>
    </source>
</evidence>
<gene>
    <name evidence="3" type="ORF">TM51_02718</name>
</gene>
<dbReference type="Proteomes" id="UP000014184">
    <property type="component" value="Unassembled WGS sequence"/>
</dbReference>
<dbReference type="CDD" id="cd16386">
    <property type="entry name" value="TcpC_N"/>
    <property type="match status" value="1"/>
</dbReference>
<evidence type="ECO:0000256" key="2">
    <source>
        <dbReference type="SAM" id="Phobius"/>
    </source>
</evidence>
<comment type="caution">
    <text evidence="3">The sequence shown here is derived from an EMBL/GenBank/DDBJ whole genome shotgun (WGS) entry which is preliminary data.</text>
</comment>
<dbReference type="CDD" id="cd16428">
    <property type="entry name" value="TcpC_C"/>
    <property type="match status" value="1"/>
</dbReference>
<sequence length="327" mass="34815">MAGRSAAGRGSVTDEDAPAEADETFDAAPQPGGGRRLRAGAGGRWWLWGGRAVLWAFIIVVIVNGVWLPIRENFFPQSTQQPVGEDTVEFPETAAASLAVRFADAYLNADPEKASERAEALAQFVPEGRVTAFDLPGAQLSATGIEVITVEVKDEHNALVRLAVNVNGEPMTLDVPVYAADSEGTALVVSGRPALLAAPEKASLPDTSFATDSEARAELEPILKGFFEAYAHNHEHLDRYLEPGAEVTALPGDFLRFGKITDTKVPPAVPGATQDVRVAQVTVVWLIPDGSGGDTTAELTQSYDVTVVGDDGSWYVRDIRGALNSFD</sequence>
<feature type="region of interest" description="Disordered" evidence="1">
    <location>
        <begin position="1"/>
        <end position="34"/>
    </location>
</feature>
<organism evidence="3 4">
    <name type="scientific">Thermobifida fusca TM51</name>
    <dbReference type="NCBI Taxonomy" id="1169414"/>
    <lineage>
        <taxon>Bacteria</taxon>
        <taxon>Bacillati</taxon>
        <taxon>Actinomycetota</taxon>
        <taxon>Actinomycetes</taxon>
        <taxon>Streptosporangiales</taxon>
        <taxon>Nocardiopsidaceae</taxon>
        <taxon>Thermobifida</taxon>
    </lineage>
</organism>
<name>A0A9P2WS10_THEFU</name>
<protein>
    <recommendedName>
        <fullName evidence="5">Conjugative transposon protein TcpC</fullName>
    </recommendedName>
</protein>
<feature type="compositionally biased region" description="Acidic residues" evidence="1">
    <location>
        <begin position="13"/>
        <end position="25"/>
    </location>
</feature>
<evidence type="ECO:0000313" key="3">
    <source>
        <dbReference type="EMBL" id="EOR72406.1"/>
    </source>
</evidence>
<dbReference type="EMBL" id="AOSG01000011">
    <property type="protein sequence ID" value="EOR72406.1"/>
    <property type="molecule type" value="Genomic_DNA"/>
</dbReference>
<keyword evidence="2" id="KW-0812">Transmembrane</keyword>